<evidence type="ECO:0000256" key="2">
    <source>
        <dbReference type="SAM" id="MobiDB-lite"/>
    </source>
</evidence>
<dbReference type="EMBL" id="JADFTS010000003">
    <property type="protein sequence ID" value="KAF9614846.1"/>
    <property type="molecule type" value="Genomic_DNA"/>
</dbReference>
<gene>
    <name evidence="3" type="ORF">IFM89_020943</name>
</gene>
<dbReference type="OrthoDB" id="1855294at2759"/>
<feature type="coiled-coil region" evidence="1">
    <location>
        <begin position="272"/>
        <end position="320"/>
    </location>
</feature>
<name>A0A835M8R7_9MAGN</name>
<protein>
    <submittedName>
        <fullName evidence="3">Uncharacterized protein</fullName>
    </submittedName>
</protein>
<dbReference type="Proteomes" id="UP000631114">
    <property type="component" value="Unassembled WGS sequence"/>
</dbReference>
<evidence type="ECO:0000313" key="4">
    <source>
        <dbReference type="Proteomes" id="UP000631114"/>
    </source>
</evidence>
<feature type="compositionally biased region" description="Basic residues" evidence="2">
    <location>
        <begin position="14"/>
        <end position="24"/>
    </location>
</feature>
<keyword evidence="4" id="KW-1185">Reference proteome</keyword>
<evidence type="ECO:0000313" key="3">
    <source>
        <dbReference type="EMBL" id="KAF9614846.1"/>
    </source>
</evidence>
<accession>A0A835M8R7</accession>
<proteinExistence type="predicted"/>
<comment type="caution">
    <text evidence="3">The sequence shown here is derived from an EMBL/GenBank/DDBJ whole genome shotgun (WGS) entry which is preliminary data.</text>
</comment>
<feature type="region of interest" description="Disordered" evidence="2">
    <location>
        <begin position="1"/>
        <end position="52"/>
    </location>
</feature>
<sequence>MSTMNIVEEPKTTSLKRGRPRKHSPLTPTCAFPSLKKSRGRPPGTGKKQRLAALGSPGLHSNLVLSQDVSLLAFKGQTNTPAVGGEQDMGANKGDESGNDAGIASGELITVVRDKAGHKMPLLEVGDNIGLPTEAVDAWVIAEKHVIEEKEGLFRALLPLSTDKEKVEIDGFLLSKEYLPLYNQVREKHGLLASDSALVDPVLQGDTVKRLLQTIVEMNQSVGRVSDCCWRKWEQSLMSAENVNFNVAWLRNVLTIVKAQHEMSVKSVDAELDAAKAAKDAAMAIKDAAQNQLNIAQTALNDADDALRVLERKASELVGEPLADASLFLE</sequence>
<organism evidence="3 4">
    <name type="scientific">Coptis chinensis</name>
    <dbReference type="NCBI Taxonomy" id="261450"/>
    <lineage>
        <taxon>Eukaryota</taxon>
        <taxon>Viridiplantae</taxon>
        <taxon>Streptophyta</taxon>
        <taxon>Embryophyta</taxon>
        <taxon>Tracheophyta</taxon>
        <taxon>Spermatophyta</taxon>
        <taxon>Magnoliopsida</taxon>
        <taxon>Ranunculales</taxon>
        <taxon>Ranunculaceae</taxon>
        <taxon>Coptidoideae</taxon>
        <taxon>Coptis</taxon>
    </lineage>
</organism>
<keyword evidence="1" id="KW-0175">Coiled coil</keyword>
<dbReference type="AlphaFoldDB" id="A0A835M8R7"/>
<reference evidence="3 4" key="1">
    <citation type="submission" date="2020-10" db="EMBL/GenBank/DDBJ databases">
        <title>The Coptis chinensis genome and diversification of protoberbering-type alkaloids.</title>
        <authorList>
            <person name="Wang B."/>
            <person name="Shu S."/>
            <person name="Song C."/>
            <person name="Liu Y."/>
        </authorList>
    </citation>
    <scope>NUCLEOTIDE SEQUENCE [LARGE SCALE GENOMIC DNA]</scope>
    <source>
        <strain evidence="3">HL-2020</strain>
        <tissue evidence="3">Leaf</tissue>
    </source>
</reference>
<evidence type="ECO:0000256" key="1">
    <source>
        <dbReference type="SAM" id="Coils"/>
    </source>
</evidence>